<dbReference type="SUPFAM" id="SSF103473">
    <property type="entry name" value="MFS general substrate transporter"/>
    <property type="match status" value="1"/>
</dbReference>
<dbReference type="GO" id="GO:0015293">
    <property type="term" value="F:symporter activity"/>
    <property type="evidence" value="ECO:0007669"/>
    <property type="project" value="UniProtKB-KW"/>
</dbReference>
<evidence type="ECO:0000313" key="15">
    <source>
        <dbReference type="EMBL" id="NOV48064.1"/>
    </source>
</evidence>
<feature type="transmembrane region" description="Helical" evidence="13">
    <location>
        <begin position="198"/>
        <end position="216"/>
    </location>
</feature>
<dbReference type="GO" id="GO:0006814">
    <property type="term" value="P:sodium ion transport"/>
    <property type="evidence" value="ECO:0007669"/>
    <property type="project" value="UniProtKB-KW"/>
</dbReference>
<evidence type="ECO:0000259" key="14">
    <source>
        <dbReference type="PROSITE" id="PS50850"/>
    </source>
</evidence>
<dbReference type="InterPro" id="IPR005829">
    <property type="entry name" value="Sugar_transporter_CS"/>
</dbReference>
<evidence type="ECO:0000256" key="13">
    <source>
        <dbReference type="SAM" id="Phobius"/>
    </source>
</evidence>
<dbReference type="EMBL" id="GIIL01004338">
    <property type="protein sequence ID" value="NOV48064.1"/>
    <property type="molecule type" value="Transcribed_RNA"/>
</dbReference>
<accession>A0A6M2DQ71</accession>
<dbReference type="InterPro" id="IPR011701">
    <property type="entry name" value="MFS"/>
</dbReference>
<dbReference type="Gene3D" id="1.20.1250.20">
    <property type="entry name" value="MFS general substrate transporter like domains"/>
    <property type="match status" value="2"/>
</dbReference>
<evidence type="ECO:0000256" key="8">
    <source>
        <dbReference type="ARBA" id="ARBA00023136"/>
    </source>
</evidence>
<organism evidence="15">
    <name type="scientific">Xenopsylla cheopis</name>
    <name type="common">Oriental rat flea</name>
    <name type="synonym">Pulex cheopis</name>
    <dbReference type="NCBI Taxonomy" id="163159"/>
    <lineage>
        <taxon>Eukaryota</taxon>
        <taxon>Metazoa</taxon>
        <taxon>Ecdysozoa</taxon>
        <taxon>Arthropoda</taxon>
        <taxon>Hexapoda</taxon>
        <taxon>Insecta</taxon>
        <taxon>Pterygota</taxon>
        <taxon>Neoptera</taxon>
        <taxon>Endopterygota</taxon>
        <taxon>Siphonaptera</taxon>
        <taxon>Pulicidae</taxon>
        <taxon>Xenopsyllinae</taxon>
        <taxon>Xenopsylla</taxon>
    </lineage>
</organism>
<feature type="region of interest" description="Disordered" evidence="12">
    <location>
        <begin position="460"/>
        <end position="484"/>
    </location>
</feature>
<evidence type="ECO:0000256" key="9">
    <source>
        <dbReference type="ARBA" id="ARBA00023201"/>
    </source>
</evidence>
<feature type="transmembrane region" description="Helical" evidence="13">
    <location>
        <begin position="104"/>
        <end position="122"/>
    </location>
</feature>
<keyword evidence="7" id="KW-0915">Sodium</keyword>
<evidence type="ECO:0000256" key="1">
    <source>
        <dbReference type="ARBA" id="ARBA00004141"/>
    </source>
</evidence>
<comment type="function">
    <text evidence="10">May be an inorganic phosphate cotransporter.</text>
</comment>
<dbReference type="CDD" id="cd17318">
    <property type="entry name" value="MFS_SLC17"/>
    <property type="match status" value="1"/>
</dbReference>
<dbReference type="PROSITE" id="PS00217">
    <property type="entry name" value="SUGAR_TRANSPORT_2"/>
    <property type="match status" value="1"/>
</dbReference>
<evidence type="ECO:0000256" key="10">
    <source>
        <dbReference type="ARBA" id="ARBA00054632"/>
    </source>
</evidence>
<dbReference type="InterPro" id="IPR036259">
    <property type="entry name" value="MFS_trans_sf"/>
</dbReference>
<feature type="transmembrane region" description="Helical" evidence="13">
    <location>
        <begin position="337"/>
        <end position="358"/>
    </location>
</feature>
<feature type="transmembrane region" description="Helical" evidence="13">
    <location>
        <begin position="404"/>
        <end position="421"/>
    </location>
</feature>
<dbReference type="Pfam" id="PF07690">
    <property type="entry name" value="MFS_1"/>
    <property type="match status" value="1"/>
</dbReference>
<feature type="transmembrane region" description="Helical" evidence="13">
    <location>
        <begin position="433"/>
        <end position="456"/>
    </location>
</feature>
<protein>
    <recommendedName>
        <fullName evidence="11">Putative inorganic phosphate cotransporter</fullName>
    </recommendedName>
</protein>
<comment type="similarity">
    <text evidence="2">Belongs to the major facilitator superfamily. Sodium/anion cotransporter family.</text>
</comment>
<feature type="domain" description="Major facilitator superfamily (MFS) profile" evidence="14">
    <location>
        <begin position="32"/>
        <end position="456"/>
    </location>
</feature>
<evidence type="ECO:0000256" key="12">
    <source>
        <dbReference type="SAM" id="MobiDB-lite"/>
    </source>
</evidence>
<dbReference type="FunFam" id="1.20.1250.20:FF:000003">
    <property type="entry name" value="Solute carrier family 17 member 3"/>
    <property type="match status" value="1"/>
</dbReference>
<feature type="transmembrane region" description="Helical" evidence="13">
    <location>
        <begin position="30"/>
        <end position="54"/>
    </location>
</feature>
<reference evidence="15" key="1">
    <citation type="submission" date="2020-03" db="EMBL/GenBank/DDBJ databases">
        <title>Transcriptomic Profiling of the Digestive Tract of the Rat Flea, Xenopsylla cheopis, Following Blood Feeding and Infection with Yersinia pestis.</title>
        <authorList>
            <person name="Bland D.M."/>
            <person name="Martens C.A."/>
            <person name="Virtaneva K."/>
            <person name="Kanakabandi K."/>
            <person name="Long D."/>
            <person name="Rosenke R."/>
            <person name="Saturday G.A."/>
            <person name="Hoyt F.H."/>
            <person name="Bruno D.P."/>
            <person name="Ribeiro J.M.C."/>
            <person name="Hinnebusch J."/>
        </authorList>
    </citation>
    <scope>NUCLEOTIDE SEQUENCE</scope>
</reference>
<keyword evidence="9" id="KW-0406">Ion transport</keyword>
<evidence type="ECO:0000256" key="7">
    <source>
        <dbReference type="ARBA" id="ARBA00023053"/>
    </source>
</evidence>
<dbReference type="PANTHER" id="PTHR11662">
    <property type="entry name" value="SOLUTE CARRIER FAMILY 17"/>
    <property type="match status" value="1"/>
</dbReference>
<feature type="compositionally biased region" description="Basic and acidic residues" evidence="12">
    <location>
        <begin position="463"/>
        <end position="477"/>
    </location>
</feature>
<keyword evidence="4 13" id="KW-0812">Transmembrane</keyword>
<dbReference type="GO" id="GO:0016020">
    <property type="term" value="C:membrane"/>
    <property type="evidence" value="ECO:0007669"/>
    <property type="project" value="UniProtKB-SubCell"/>
</dbReference>
<name>A0A6M2DQ71_XENCH</name>
<feature type="transmembrane region" description="Helical" evidence="13">
    <location>
        <begin position="364"/>
        <end position="383"/>
    </location>
</feature>
<dbReference type="PANTHER" id="PTHR11662:SF280">
    <property type="entry name" value="FI21844P1-RELATED"/>
    <property type="match status" value="1"/>
</dbReference>
<dbReference type="InterPro" id="IPR050382">
    <property type="entry name" value="MFS_Na/Anion_cotransporter"/>
</dbReference>
<dbReference type="AlphaFoldDB" id="A0A6M2DQ71"/>
<evidence type="ECO:0000256" key="4">
    <source>
        <dbReference type="ARBA" id="ARBA00022692"/>
    </source>
</evidence>
<evidence type="ECO:0000256" key="2">
    <source>
        <dbReference type="ARBA" id="ARBA00008586"/>
    </source>
</evidence>
<proteinExistence type="inferred from homology"/>
<keyword evidence="9" id="KW-0739">Sodium transport</keyword>
<evidence type="ECO:0000256" key="11">
    <source>
        <dbReference type="ARBA" id="ARBA00068450"/>
    </source>
</evidence>
<evidence type="ECO:0000256" key="5">
    <source>
        <dbReference type="ARBA" id="ARBA00022847"/>
    </source>
</evidence>
<dbReference type="FunFam" id="1.20.1250.20:FF:000144">
    <property type="entry name" value="Picot, isoform B"/>
    <property type="match status" value="1"/>
</dbReference>
<comment type="subcellular location">
    <subcellularLocation>
        <location evidence="1">Membrane</location>
        <topology evidence="1">Multi-pass membrane protein</topology>
    </subcellularLocation>
</comment>
<keyword evidence="8 13" id="KW-0472">Membrane</keyword>
<keyword evidence="3" id="KW-0813">Transport</keyword>
<evidence type="ECO:0000256" key="3">
    <source>
        <dbReference type="ARBA" id="ARBA00022448"/>
    </source>
</evidence>
<sequence length="484" mass="53574">MDSTLEKCPVKEEEVIKQPSSIFGYRHLQALLLFLFLTVAYMMRVNMSVAVVAMHNATAVNPDFDDFPDWTETPRSLILSSFFWGYVITQIPAGQLGRRYGPRILILITMVLCSIFTMLVPVGARLGGWQTVCALRVIQGLSQGFFFPSCHAILAQWAPPVERGRLATYAYGGSQFGTVLAMPLSGLLASSSMGWPSIFYFIGGIGIVWSVLWFFLGSNSPAACSRISEEEKAYIQNSLGQSLKNDEKKIDTPWGKIFSSLPMWSLLVAHCGHNWGFWTLLTEMPTYMNDILLFDLKSNSLLSALPYLMMLIMGFVFSWLSDLVIKNRLLKLGTSRKLFNTIGLWIPAVLLIGVGYVPTDQPEIAVALLTASVGINSGIYSGFQVNHIDLAPNHAGTMMGITNGAANIVSIIAPLIVGQIATDGHSIEQWRTVFFISSGIYFVGNLFFLLFGSAELQSWNEPPQKRDSETSKTEENHNGSTLRY</sequence>
<dbReference type="GO" id="GO:0006820">
    <property type="term" value="P:monoatomic anion transport"/>
    <property type="evidence" value="ECO:0007669"/>
    <property type="project" value="TreeGrafter"/>
</dbReference>
<keyword evidence="6 13" id="KW-1133">Transmembrane helix</keyword>
<evidence type="ECO:0000256" key="6">
    <source>
        <dbReference type="ARBA" id="ARBA00022989"/>
    </source>
</evidence>
<feature type="transmembrane region" description="Helical" evidence="13">
    <location>
        <begin position="301"/>
        <end position="325"/>
    </location>
</feature>
<dbReference type="PROSITE" id="PS50850">
    <property type="entry name" value="MFS"/>
    <property type="match status" value="1"/>
</dbReference>
<dbReference type="InterPro" id="IPR020846">
    <property type="entry name" value="MFS_dom"/>
</dbReference>
<keyword evidence="5" id="KW-0769">Symport</keyword>